<dbReference type="GO" id="GO:2001069">
    <property type="term" value="F:glycogen binding"/>
    <property type="evidence" value="ECO:0007669"/>
    <property type="project" value="TreeGrafter"/>
</dbReference>
<sequence>MSAAGCGADSLMEPAGEAGRVGAPGLRDDVSTDPWERALTQRGDSPSSSDESDPGSRRVSFADAFGLELVSVKEFSSGDSSTPRGPRRSGRRRRSGCGRLDEQPCELECIELLPGTASLRGIVRVLNLCYDKTVYVRTSLDGWSSHFDIQAEFVPGSSDGETDRFTFSLTLAPPFQQDGARVEFCLRYETSFGTFWANNNGMNYVLFCHQRGGRDGRGRPHEDMSHSNKKSCLKSISKSTEANQTVTSAETADMPNRKQEVVVRKPVPQSEVLQEDSCQKSSGESGRNSSRRNRRRAA</sequence>
<dbReference type="Proteomes" id="UP001221898">
    <property type="component" value="Unassembled WGS sequence"/>
</dbReference>
<dbReference type="GO" id="GO:0005979">
    <property type="term" value="P:regulation of glycogen biosynthetic process"/>
    <property type="evidence" value="ECO:0007669"/>
    <property type="project" value="TreeGrafter"/>
</dbReference>
<dbReference type="Pfam" id="PF03370">
    <property type="entry name" value="CBM_21"/>
    <property type="match status" value="1"/>
</dbReference>
<feature type="compositionally biased region" description="Basic residues" evidence="1">
    <location>
        <begin position="289"/>
        <end position="298"/>
    </location>
</feature>
<dbReference type="InterPro" id="IPR038175">
    <property type="entry name" value="CBM21_dom_sf"/>
</dbReference>
<dbReference type="Gene3D" id="2.60.40.2440">
    <property type="entry name" value="Carbohydrate binding type-21 domain"/>
    <property type="match status" value="1"/>
</dbReference>
<name>A0AAD7SZ19_9TELE</name>
<evidence type="ECO:0000256" key="1">
    <source>
        <dbReference type="SAM" id="MobiDB-lite"/>
    </source>
</evidence>
<proteinExistence type="predicted"/>
<feature type="compositionally biased region" description="Basic residues" evidence="1">
    <location>
        <begin position="85"/>
        <end position="96"/>
    </location>
</feature>
<gene>
    <name evidence="3" type="ORF">AAFF_G00172860</name>
</gene>
<evidence type="ECO:0000259" key="2">
    <source>
        <dbReference type="PROSITE" id="PS51159"/>
    </source>
</evidence>
<protein>
    <recommendedName>
        <fullName evidence="2">CBM21 domain-containing protein</fullName>
    </recommendedName>
</protein>
<dbReference type="InterPro" id="IPR005036">
    <property type="entry name" value="CBM21_dom"/>
</dbReference>
<keyword evidence="4" id="KW-1185">Reference proteome</keyword>
<reference evidence="3" key="1">
    <citation type="journal article" date="2023" name="Science">
        <title>Genome structures resolve the early diversification of teleost fishes.</title>
        <authorList>
            <person name="Parey E."/>
            <person name="Louis A."/>
            <person name="Montfort J."/>
            <person name="Bouchez O."/>
            <person name="Roques C."/>
            <person name="Iampietro C."/>
            <person name="Lluch J."/>
            <person name="Castinel A."/>
            <person name="Donnadieu C."/>
            <person name="Desvignes T."/>
            <person name="Floi Bucao C."/>
            <person name="Jouanno E."/>
            <person name="Wen M."/>
            <person name="Mejri S."/>
            <person name="Dirks R."/>
            <person name="Jansen H."/>
            <person name="Henkel C."/>
            <person name="Chen W.J."/>
            <person name="Zahm M."/>
            <person name="Cabau C."/>
            <person name="Klopp C."/>
            <person name="Thompson A.W."/>
            <person name="Robinson-Rechavi M."/>
            <person name="Braasch I."/>
            <person name="Lecointre G."/>
            <person name="Bobe J."/>
            <person name="Postlethwait J.H."/>
            <person name="Berthelot C."/>
            <person name="Roest Crollius H."/>
            <person name="Guiguen Y."/>
        </authorList>
    </citation>
    <scope>NUCLEOTIDE SEQUENCE</scope>
    <source>
        <strain evidence="3">NC1722</strain>
    </source>
</reference>
<feature type="region of interest" description="Disordered" evidence="1">
    <location>
        <begin position="75"/>
        <end position="99"/>
    </location>
</feature>
<feature type="compositionally biased region" description="Basic and acidic residues" evidence="1">
    <location>
        <begin position="26"/>
        <end position="36"/>
    </location>
</feature>
<dbReference type="GO" id="GO:0008157">
    <property type="term" value="F:protein phosphatase 1 binding"/>
    <property type="evidence" value="ECO:0007669"/>
    <property type="project" value="TreeGrafter"/>
</dbReference>
<comment type="caution">
    <text evidence="3">The sequence shown here is derived from an EMBL/GenBank/DDBJ whole genome shotgun (WGS) entry which is preliminary data.</text>
</comment>
<dbReference type="AlphaFoldDB" id="A0AAD7SZ19"/>
<accession>A0AAD7SZ19</accession>
<evidence type="ECO:0000313" key="4">
    <source>
        <dbReference type="Proteomes" id="UP001221898"/>
    </source>
</evidence>
<feature type="region of interest" description="Disordered" evidence="1">
    <location>
        <begin position="215"/>
        <end position="298"/>
    </location>
</feature>
<feature type="compositionally biased region" description="Polar residues" evidence="1">
    <location>
        <begin position="234"/>
        <end position="250"/>
    </location>
</feature>
<dbReference type="PANTHER" id="PTHR12307:SF2">
    <property type="entry name" value="PROTEIN PHOSPHATASE 1 REGULATORY SUBUNIT 3A"/>
    <property type="match status" value="1"/>
</dbReference>
<evidence type="ECO:0000313" key="3">
    <source>
        <dbReference type="EMBL" id="KAJ8411280.1"/>
    </source>
</evidence>
<dbReference type="InterPro" id="IPR050782">
    <property type="entry name" value="PP1_regulatory_subunit_3"/>
</dbReference>
<dbReference type="PANTHER" id="PTHR12307">
    <property type="entry name" value="PROTEIN PHOSPHATASE 1 REGULATORY SUBUNIT"/>
    <property type="match status" value="1"/>
</dbReference>
<feature type="compositionally biased region" description="Basic and acidic residues" evidence="1">
    <location>
        <begin position="215"/>
        <end position="226"/>
    </location>
</feature>
<organism evidence="3 4">
    <name type="scientific">Aldrovandia affinis</name>
    <dbReference type="NCBI Taxonomy" id="143900"/>
    <lineage>
        <taxon>Eukaryota</taxon>
        <taxon>Metazoa</taxon>
        <taxon>Chordata</taxon>
        <taxon>Craniata</taxon>
        <taxon>Vertebrata</taxon>
        <taxon>Euteleostomi</taxon>
        <taxon>Actinopterygii</taxon>
        <taxon>Neopterygii</taxon>
        <taxon>Teleostei</taxon>
        <taxon>Notacanthiformes</taxon>
        <taxon>Halosauridae</taxon>
        <taxon>Aldrovandia</taxon>
    </lineage>
</organism>
<dbReference type="GO" id="GO:0000164">
    <property type="term" value="C:protein phosphatase type 1 complex"/>
    <property type="evidence" value="ECO:0007669"/>
    <property type="project" value="TreeGrafter"/>
</dbReference>
<feature type="domain" description="CBM21" evidence="2">
    <location>
        <begin position="97"/>
        <end position="207"/>
    </location>
</feature>
<dbReference type="EMBL" id="JAINUG010000023">
    <property type="protein sequence ID" value="KAJ8411280.1"/>
    <property type="molecule type" value="Genomic_DNA"/>
</dbReference>
<dbReference type="PROSITE" id="PS51159">
    <property type="entry name" value="CBM21"/>
    <property type="match status" value="1"/>
</dbReference>
<feature type="region of interest" description="Disordered" evidence="1">
    <location>
        <begin position="1"/>
        <end position="58"/>
    </location>
</feature>